<dbReference type="GO" id="GO:0016787">
    <property type="term" value="F:hydrolase activity"/>
    <property type="evidence" value="ECO:0007669"/>
    <property type="project" value="UniProtKB-KW"/>
</dbReference>
<organism evidence="2 3">
    <name type="scientific">Salinimonas marina</name>
    <dbReference type="NCBI Taxonomy" id="2785918"/>
    <lineage>
        <taxon>Bacteria</taxon>
        <taxon>Pseudomonadati</taxon>
        <taxon>Pseudomonadota</taxon>
        <taxon>Gammaproteobacteria</taxon>
        <taxon>Alteromonadales</taxon>
        <taxon>Alteromonadaceae</taxon>
        <taxon>Alteromonas/Salinimonas group</taxon>
        <taxon>Salinimonas</taxon>
    </lineage>
</organism>
<name>A0A7S9DVD6_9ALTE</name>
<dbReference type="Proteomes" id="UP000595095">
    <property type="component" value="Chromosome"/>
</dbReference>
<proteinExistence type="predicted"/>
<dbReference type="InterPro" id="IPR029058">
    <property type="entry name" value="AB_hydrolase_fold"/>
</dbReference>
<sequence>MFDYSIDSPDSPTCRLVLAHGAGAGKSSEFMEHISALLVAAGIEVVRFNFVYMQTIEQTGKRRPPEKAGVLLQHFAGLLDHLEHQLPALPLWLGGKSMGGRMATMLLDQTSAQGAVAYGYPFHPPGKPDKLRTEHLVQPGKPVHIFQGERDPFGIPEEVNHYGLHSKVTLHWLEDGDHSLKPRKKSGYDYHQHLQRTADDTARVLGTGTVP</sequence>
<evidence type="ECO:0000259" key="1">
    <source>
        <dbReference type="Pfam" id="PF20408"/>
    </source>
</evidence>
<dbReference type="AlphaFoldDB" id="A0A7S9DVD6"/>
<dbReference type="Gene3D" id="3.40.50.1820">
    <property type="entry name" value="alpha/beta hydrolase"/>
    <property type="match status" value="1"/>
</dbReference>
<evidence type="ECO:0000313" key="3">
    <source>
        <dbReference type="Proteomes" id="UP000595095"/>
    </source>
</evidence>
<dbReference type="PANTHER" id="PTHR13136:SF11">
    <property type="entry name" value="TESTIS-EXPRESSED PROTEIN 30"/>
    <property type="match status" value="1"/>
</dbReference>
<dbReference type="RefSeq" id="WP_195809742.1">
    <property type="nucleotide sequence ID" value="NZ_CP064795.1"/>
</dbReference>
<dbReference type="KEGG" id="smaa:IT774_10445"/>
<gene>
    <name evidence="2" type="ORF">IT774_10445</name>
</gene>
<feature type="domain" description="KANL3/Tex30 alpha/beta hydrolase-like" evidence="1">
    <location>
        <begin position="14"/>
        <end position="204"/>
    </location>
</feature>
<evidence type="ECO:0000313" key="2">
    <source>
        <dbReference type="EMBL" id="QPG04649.1"/>
    </source>
</evidence>
<dbReference type="EMBL" id="CP064795">
    <property type="protein sequence ID" value="QPG04649.1"/>
    <property type="molecule type" value="Genomic_DNA"/>
</dbReference>
<accession>A0A7S9DVD6</accession>
<dbReference type="InterPro" id="IPR046879">
    <property type="entry name" value="KANL3/Tex30_Abhydrolase"/>
</dbReference>
<keyword evidence="2" id="KW-0378">Hydrolase</keyword>
<dbReference type="PANTHER" id="PTHR13136">
    <property type="entry name" value="TESTIS DEVELOPMENT PROTEIN PRTD"/>
    <property type="match status" value="1"/>
</dbReference>
<dbReference type="SUPFAM" id="SSF53474">
    <property type="entry name" value="alpha/beta-Hydrolases"/>
    <property type="match status" value="1"/>
</dbReference>
<keyword evidence="3" id="KW-1185">Reference proteome</keyword>
<reference evidence="2 3" key="1">
    <citation type="submission" date="2020-11" db="EMBL/GenBank/DDBJ databases">
        <title>Complete genome sequence for Salinimonas sp. strain G2-b.</title>
        <authorList>
            <person name="Park S.-J."/>
        </authorList>
    </citation>
    <scope>NUCLEOTIDE SEQUENCE [LARGE SCALE GENOMIC DNA]</scope>
    <source>
        <strain evidence="2 3">G2-b</strain>
    </source>
</reference>
<dbReference type="Pfam" id="PF20408">
    <property type="entry name" value="Abhydrolase_11"/>
    <property type="match status" value="1"/>
</dbReference>
<protein>
    <submittedName>
        <fullName evidence="2">Alpha/beta hydrolase</fullName>
    </submittedName>
</protein>
<dbReference type="InterPro" id="IPR026555">
    <property type="entry name" value="NSL3/Tex30"/>
</dbReference>